<feature type="DNA-binding region" description="H-T-H motif" evidence="2">
    <location>
        <begin position="51"/>
        <end position="70"/>
    </location>
</feature>
<reference evidence="6" key="1">
    <citation type="submission" date="2016-10" db="EMBL/GenBank/DDBJ databases">
        <authorList>
            <person name="Varghese N."/>
            <person name="Submissions S."/>
        </authorList>
    </citation>
    <scope>NUCLEOTIDE SEQUENCE [LARGE SCALE GENOMIC DNA]</scope>
    <source>
        <strain evidence="6">CGMCC 4.6825</strain>
    </source>
</reference>
<feature type="compositionally biased region" description="Pro residues" evidence="3">
    <location>
        <begin position="1"/>
        <end position="11"/>
    </location>
</feature>
<dbReference type="PRINTS" id="PR00455">
    <property type="entry name" value="HTHTETR"/>
</dbReference>
<sequence>MSDESAPPPGSRRPRRAPRAEERKLDPERSCRRLLDAAMDEFAAKGYAGARVQDIADRAGLNKQLIAYHFGGKEGLWNALNRRWARREETFNRPDVPLDEVTARYLHLALDDPRGPRLSAWTGLTGAEPEAEREDLSDMERRKQAGEIAEELDPGAVLLLLTGAVATPAVTPQTVRSVLGMDPTSSEFREFYTEQLRRIVRRLAEGAGPEGHGNRGGDANGSRSGNGDANGSGSGDANRSGIGSGEKRERTEGD</sequence>
<dbReference type="EMBL" id="FOGO01000014">
    <property type="protein sequence ID" value="SES27640.1"/>
    <property type="molecule type" value="Genomic_DNA"/>
</dbReference>
<accession>A0A1H9W123</accession>
<proteinExistence type="predicted"/>
<evidence type="ECO:0000313" key="5">
    <source>
        <dbReference type="EMBL" id="SES27640.1"/>
    </source>
</evidence>
<evidence type="ECO:0000313" key="6">
    <source>
        <dbReference type="Proteomes" id="UP000182841"/>
    </source>
</evidence>
<dbReference type="InterPro" id="IPR041467">
    <property type="entry name" value="Sco4008_C"/>
</dbReference>
<feature type="compositionally biased region" description="Gly residues" evidence="3">
    <location>
        <begin position="208"/>
        <end position="219"/>
    </location>
</feature>
<feature type="region of interest" description="Disordered" evidence="3">
    <location>
        <begin position="1"/>
        <end position="28"/>
    </location>
</feature>
<feature type="region of interest" description="Disordered" evidence="3">
    <location>
        <begin position="204"/>
        <end position="254"/>
    </location>
</feature>
<feature type="region of interest" description="Disordered" evidence="3">
    <location>
        <begin position="119"/>
        <end position="138"/>
    </location>
</feature>
<name>A0A1H9W123_9ACTN</name>
<dbReference type="SUPFAM" id="SSF46689">
    <property type="entry name" value="Homeodomain-like"/>
    <property type="match status" value="1"/>
</dbReference>
<gene>
    <name evidence="5" type="ORF">SAMN05421870_114152</name>
</gene>
<keyword evidence="6" id="KW-1185">Reference proteome</keyword>
<dbReference type="Gene3D" id="1.10.357.10">
    <property type="entry name" value="Tetracycline Repressor, domain 2"/>
    <property type="match status" value="1"/>
</dbReference>
<dbReference type="SUPFAM" id="SSF48498">
    <property type="entry name" value="Tetracyclin repressor-like, C-terminal domain"/>
    <property type="match status" value="1"/>
</dbReference>
<protein>
    <submittedName>
        <fullName evidence="5">DNA-binding transcriptional regulator, AcrR family</fullName>
    </submittedName>
</protein>
<evidence type="ECO:0000256" key="1">
    <source>
        <dbReference type="ARBA" id="ARBA00023125"/>
    </source>
</evidence>
<feature type="compositionally biased region" description="Basic and acidic residues" evidence="3">
    <location>
        <begin position="18"/>
        <end position="28"/>
    </location>
</feature>
<evidence type="ECO:0000256" key="3">
    <source>
        <dbReference type="SAM" id="MobiDB-lite"/>
    </source>
</evidence>
<dbReference type="STRING" id="943816.AN217_04895"/>
<dbReference type="InterPro" id="IPR036271">
    <property type="entry name" value="Tet_transcr_reg_TetR-rel_C_sf"/>
</dbReference>
<organism evidence="5 6">
    <name type="scientific">Streptomyces qinglanensis</name>
    <dbReference type="NCBI Taxonomy" id="943816"/>
    <lineage>
        <taxon>Bacteria</taxon>
        <taxon>Bacillati</taxon>
        <taxon>Actinomycetota</taxon>
        <taxon>Actinomycetes</taxon>
        <taxon>Kitasatosporales</taxon>
        <taxon>Streptomycetaceae</taxon>
        <taxon>Streptomyces</taxon>
    </lineage>
</organism>
<feature type="compositionally biased region" description="Basic and acidic residues" evidence="3">
    <location>
        <begin position="245"/>
        <end position="254"/>
    </location>
</feature>
<dbReference type="InterPro" id="IPR050109">
    <property type="entry name" value="HTH-type_TetR-like_transc_reg"/>
</dbReference>
<dbReference type="GO" id="GO:0006355">
    <property type="term" value="P:regulation of DNA-templated transcription"/>
    <property type="evidence" value="ECO:0007669"/>
    <property type="project" value="UniProtKB-ARBA"/>
</dbReference>
<evidence type="ECO:0000259" key="4">
    <source>
        <dbReference type="PROSITE" id="PS50977"/>
    </source>
</evidence>
<feature type="domain" description="HTH tetR-type" evidence="4">
    <location>
        <begin position="28"/>
        <end position="88"/>
    </location>
</feature>
<dbReference type="GO" id="GO:0003677">
    <property type="term" value="F:DNA binding"/>
    <property type="evidence" value="ECO:0007669"/>
    <property type="project" value="UniProtKB-UniRule"/>
</dbReference>
<keyword evidence="1 2" id="KW-0238">DNA-binding</keyword>
<dbReference type="InterPro" id="IPR009057">
    <property type="entry name" value="Homeodomain-like_sf"/>
</dbReference>
<dbReference type="Pfam" id="PF17926">
    <property type="entry name" value="TetR_C_21"/>
    <property type="match status" value="1"/>
</dbReference>
<dbReference type="InterPro" id="IPR001647">
    <property type="entry name" value="HTH_TetR"/>
</dbReference>
<dbReference type="PROSITE" id="PS50977">
    <property type="entry name" value="HTH_TETR_2"/>
    <property type="match status" value="1"/>
</dbReference>
<dbReference type="PANTHER" id="PTHR30328:SF54">
    <property type="entry name" value="HTH-TYPE TRANSCRIPTIONAL REPRESSOR SCO4008"/>
    <property type="match status" value="1"/>
</dbReference>
<dbReference type="PANTHER" id="PTHR30328">
    <property type="entry name" value="TRANSCRIPTIONAL REPRESSOR"/>
    <property type="match status" value="1"/>
</dbReference>
<dbReference type="AlphaFoldDB" id="A0A1H9W123"/>
<evidence type="ECO:0000256" key="2">
    <source>
        <dbReference type="PROSITE-ProRule" id="PRU00335"/>
    </source>
</evidence>
<dbReference type="Pfam" id="PF00440">
    <property type="entry name" value="TetR_N"/>
    <property type="match status" value="1"/>
</dbReference>
<dbReference type="RefSeq" id="WP_075002700.1">
    <property type="nucleotide sequence ID" value="NZ_FOGO01000014.1"/>
</dbReference>
<dbReference type="Proteomes" id="UP000182841">
    <property type="component" value="Unassembled WGS sequence"/>
</dbReference>